<evidence type="ECO:0000256" key="5">
    <source>
        <dbReference type="ARBA" id="ARBA00022679"/>
    </source>
</evidence>
<dbReference type="GO" id="GO:0004042">
    <property type="term" value="F:L-glutamate N-acetyltransferase activity"/>
    <property type="evidence" value="ECO:0007669"/>
    <property type="project" value="UniProtKB-UniRule"/>
</dbReference>
<feature type="binding site" evidence="10">
    <location>
        <position position="404"/>
    </location>
    <ligand>
        <name>substrate</name>
    </ligand>
</feature>
<feature type="site" description="Involved in the stabilization of negative charge on the oxyanion by the formation of the oxyanion hole" evidence="10">
    <location>
        <position position="113"/>
    </location>
</feature>
<gene>
    <name evidence="10" type="primary">argJ</name>
    <name evidence="11" type="ORF">SAMN02194393_05441</name>
</gene>
<evidence type="ECO:0000256" key="3">
    <source>
        <dbReference type="ARBA" id="ARBA00022571"/>
    </source>
</evidence>
<keyword evidence="6 10" id="KW-0068">Autocatalytic cleavage</keyword>
<reference evidence="11 12" key="1">
    <citation type="submission" date="2017-02" db="EMBL/GenBank/DDBJ databases">
        <authorList>
            <person name="Peterson S.W."/>
        </authorList>
    </citation>
    <scope>NUCLEOTIDE SEQUENCE [LARGE SCALE GENOMIC DNA]</scope>
    <source>
        <strain evidence="11 12">M1</strain>
    </source>
</reference>
<feature type="site" description="Involved in the stabilization of negative charge on the oxyanion by the formation of the oxyanion hole" evidence="10">
    <location>
        <position position="114"/>
    </location>
</feature>
<keyword evidence="10" id="KW-0963">Cytoplasm</keyword>
<feature type="chain" id="PRO_5023258242" description="Arginine biosynthesis bifunctional protein ArgJ alpha chain" evidence="10">
    <location>
        <begin position="1"/>
        <end position="186"/>
    </location>
</feature>
<dbReference type="GO" id="GO:0005737">
    <property type="term" value="C:cytoplasm"/>
    <property type="evidence" value="ECO:0007669"/>
    <property type="project" value="UniProtKB-SubCell"/>
</dbReference>
<accession>A0A1T5MVA3</accession>
<keyword evidence="8 10" id="KW-0012">Acyltransferase</keyword>
<evidence type="ECO:0000256" key="8">
    <source>
        <dbReference type="ARBA" id="ARBA00023315"/>
    </source>
</evidence>
<comment type="similarity">
    <text evidence="1 10">Belongs to the ArgJ family.</text>
</comment>
<comment type="subunit">
    <text evidence="2 10">Heterotetramer of two alpha and two beta chains.</text>
</comment>
<protein>
    <recommendedName>
        <fullName evidence="10">Arginine biosynthesis bifunctional protein ArgJ</fullName>
    </recommendedName>
    <domain>
        <recommendedName>
            <fullName evidence="10">Glutamate N-acetyltransferase</fullName>
            <ecNumber evidence="10">2.3.1.35</ecNumber>
        </recommendedName>
        <alternativeName>
            <fullName evidence="10">Ornithine acetyltransferase</fullName>
            <shortName evidence="10">OATase</shortName>
        </alternativeName>
        <alternativeName>
            <fullName evidence="10">Ornithine transacetylase</fullName>
        </alternativeName>
    </domain>
    <domain>
        <recommendedName>
            <fullName evidence="10">Amino-acid acetyltransferase</fullName>
            <ecNumber evidence="10">2.3.1.1</ecNumber>
        </recommendedName>
        <alternativeName>
            <fullName evidence="10">N-acetylglutamate synthase</fullName>
            <shortName evidence="10">AGSase</shortName>
        </alternativeName>
    </domain>
    <component>
        <recommendedName>
            <fullName evidence="10">Arginine biosynthesis bifunctional protein ArgJ alpha chain</fullName>
        </recommendedName>
    </component>
    <component>
        <recommendedName>
            <fullName evidence="10">Arginine biosynthesis bifunctional protein ArgJ beta chain</fullName>
        </recommendedName>
    </component>
</protein>
<dbReference type="EC" id="2.3.1.35" evidence="10"/>
<dbReference type="FunFam" id="3.60.70.12:FF:000001">
    <property type="entry name" value="Arginine biosynthesis bifunctional protein ArgJ, chloroplastic"/>
    <property type="match status" value="1"/>
</dbReference>
<dbReference type="PANTHER" id="PTHR23100:SF0">
    <property type="entry name" value="ARGININE BIOSYNTHESIS BIFUNCTIONAL PROTEIN ARGJ, MITOCHONDRIAL"/>
    <property type="match status" value="1"/>
</dbReference>
<evidence type="ECO:0000256" key="6">
    <source>
        <dbReference type="ARBA" id="ARBA00022813"/>
    </source>
</evidence>
<proteinExistence type="inferred from homology"/>
<comment type="pathway">
    <text evidence="10">Amino-acid biosynthesis; L-arginine biosynthesis; L-ornithine and N-acetyl-L-glutamate from L-glutamate and N(2)-acetyl-L-ornithine (cyclic): step 1/1.</text>
</comment>
<dbReference type="InterPro" id="IPR042195">
    <property type="entry name" value="ArgJ_beta_C"/>
</dbReference>
<keyword evidence="12" id="KW-1185">Reference proteome</keyword>
<feature type="binding site" evidence="10">
    <location>
        <position position="399"/>
    </location>
    <ligand>
        <name>substrate</name>
    </ligand>
</feature>
<evidence type="ECO:0000256" key="10">
    <source>
        <dbReference type="HAMAP-Rule" id="MF_01106"/>
    </source>
</evidence>
<dbReference type="Gene3D" id="3.60.70.12">
    <property type="entry name" value="L-amino peptidase D-ALA esterase/amidase"/>
    <property type="match status" value="1"/>
</dbReference>
<keyword evidence="5 10" id="KW-0808">Transferase</keyword>
<comment type="function">
    <text evidence="10">Catalyzes two activities which are involved in the cyclic version of arginine biosynthesis: the synthesis of N-acetylglutamate from glutamate and acetyl-CoA as the acetyl donor, and of ornithine by transacetylation between N(2)-acetylornithine and glutamate.</text>
</comment>
<dbReference type="CDD" id="cd02152">
    <property type="entry name" value="OAT"/>
    <property type="match status" value="1"/>
</dbReference>
<evidence type="ECO:0000256" key="2">
    <source>
        <dbReference type="ARBA" id="ARBA00011475"/>
    </source>
</evidence>
<dbReference type="STRING" id="36842.SAMN02194393_05441"/>
<comment type="catalytic activity">
    <reaction evidence="10">
        <text>L-glutamate + acetyl-CoA = N-acetyl-L-glutamate + CoA + H(+)</text>
        <dbReference type="Rhea" id="RHEA:24292"/>
        <dbReference type="ChEBI" id="CHEBI:15378"/>
        <dbReference type="ChEBI" id="CHEBI:29985"/>
        <dbReference type="ChEBI" id="CHEBI:44337"/>
        <dbReference type="ChEBI" id="CHEBI:57287"/>
        <dbReference type="ChEBI" id="CHEBI:57288"/>
        <dbReference type="EC" id="2.3.1.1"/>
    </reaction>
</comment>
<feature type="binding site" evidence="10">
    <location>
        <position position="176"/>
    </location>
    <ligand>
        <name>substrate</name>
    </ligand>
</feature>
<dbReference type="GO" id="GO:0006592">
    <property type="term" value="P:ornithine biosynthetic process"/>
    <property type="evidence" value="ECO:0007669"/>
    <property type="project" value="TreeGrafter"/>
</dbReference>
<dbReference type="GO" id="GO:0004358">
    <property type="term" value="F:L-glutamate N-acetyltransferase activity, acting on acetyl-L-ornithine as donor"/>
    <property type="evidence" value="ECO:0007669"/>
    <property type="project" value="UniProtKB-UniRule"/>
</dbReference>
<organism evidence="11 12">
    <name type="scientific">Maledivibacter halophilus</name>
    <dbReference type="NCBI Taxonomy" id="36842"/>
    <lineage>
        <taxon>Bacteria</taxon>
        <taxon>Bacillati</taxon>
        <taxon>Bacillota</taxon>
        <taxon>Clostridia</taxon>
        <taxon>Peptostreptococcales</taxon>
        <taxon>Caminicellaceae</taxon>
        <taxon>Maledivibacter</taxon>
    </lineage>
</organism>
<keyword evidence="3 10" id="KW-0055">Arginine biosynthesis</keyword>
<dbReference type="FunFam" id="3.10.20.340:FF:000001">
    <property type="entry name" value="Arginine biosynthesis bifunctional protein ArgJ, chloroplastic"/>
    <property type="match status" value="1"/>
</dbReference>
<dbReference type="Proteomes" id="UP000190285">
    <property type="component" value="Unassembled WGS sequence"/>
</dbReference>
<dbReference type="OrthoDB" id="9804242at2"/>
<dbReference type="NCBIfam" id="NF003802">
    <property type="entry name" value="PRK05388.1"/>
    <property type="match status" value="1"/>
</dbReference>
<dbReference type="EC" id="2.3.1.1" evidence="10"/>
<evidence type="ECO:0000256" key="9">
    <source>
        <dbReference type="ARBA" id="ARBA00049439"/>
    </source>
</evidence>
<evidence type="ECO:0000256" key="7">
    <source>
        <dbReference type="ARBA" id="ARBA00023268"/>
    </source>
</evidence>
<dbReference type="NCBIfam" id="TIGR00120">
    <property type="entry name" value="ArgJ"/>
    <property type="match status" value="1"/>
</dbReference>
<dbReference type="EMBL" id="FUZT01000027">
    <property type="protein sequence ID" value="SKC92160.1"/>
    <property type="molecule type" value="Genomic_DNA"/>
</dbReference>
<evidence type="ECO:0000256" key="4">
    <source>
        <dbReference type="ARBA" id="ARBA00022605"/>
    </source>
</evidence>
<dbReference type="RefSeq" id="WP_079496000.1">
    <property type="nucleotide sequence ID" value="NZ_FUZT01000027.1"/>
</dbReference>
<feature type="chain" id="PRO_5023258241" description="Arginine biosynthesis bifunctional protein ArgJ beta chain" evidence="10">
    <location>
        <begin position="187"/>
        <end position="404"/>
    </location>
</feature>
<dbReference type="UniPathway" id="UPA00068">
    <property type="reaction ID" value="UER00106"/>
</dbReference>
<comment type="catalytic activity">
    <reaction evidence="9 10">
        <text>N(2)-acetyl-L-ornithine + L-glutamate = N-acetyl-L-glutamate + L-ornithine</text>
        <dbReference type="Rhea" id="RHEA:15349"/>
        <dbReference type="ChEBI" id="CHEBI:29985"/>
        <dbReference type="ChEBI" id="CHEBI:44337"/>
        <dbReference type="ChEBI" id="CHEBI:46911"/>
        <dbReference type="ChEBI" id="CHEBI:57805"/>
        <dbReference type="EC" id="2.3.1.35"/>
    </reaction>
</comment>
<dbReference type="Pfam" id="PF01960">
    <property type="entry name" value="ArgJ"/>
    <property type="match status" value="1"/>
</dbReference>
<dbReference type="SUPFAM" id="SSF56266">
    <property type="entry name" value="DmpA/ArgJ-like"/>
    <property type="match status" value="1"/>
</dbReference>
<keyword evidence="4 10" id="KW-0028">Amino-acid biosynthesis</keyword>
<feature type="binding site" evidence="10">
    <location>
        <position position="273"/>
    </location>
    <ligand>
        <name>substrate</name>
    </ligand>
</feature>
<feature type="binding site" evidence="10">
    <location>
        <position position="187"/>
    </location>
    <ligand>
        <name>substrate</name>
    </ligand>
</feature>
<sequence>MVKYDKFLPVPGFKAAGLHCGIKKNKSKKDLSIIYSEKKAISAATFTTNKVKAAPVQINMENIKNENTQAIVINSGNANACTGKKGFDDAMEMTLTTAKELDLSSNEVLVASTGIIGVSMPMDKIIPGITKGVSLISNDGFDHAAEGILTTDSSTKTVSVEFTIDGKNIIISGMAKGSGMIHPNMATMLGFILTNASISKKMLQKALSHSVKDSFNMISVDGDTSTNDMVIILANESANNNTINLEDKNYIKFKKALGIVTVELAKMIAGDGEGATKLIEVNLSGSKTKEDAKLCAKSIITSNLVKSAFFGGDANWGRILCSMGYSGGDFNPEYVNIFFEGENGKIQLVKDGMGLSFDEDLAKKILLEDYIKIIVDLKDGKYSAKAWGCDLSYDYVKINGAYRT</sequence>
<evidence type="ECO:0000313" key="12">
    <source>
        <dbReference type="Proteomes" id="UP000190285"/>
    </source>
</evidence>
<name>A0A1T5MVA3_9FIRM</name>
<dbReference type="Gene3D" id="3.10.20.340">
    <property type="entry name" value="ArgJ beta chain, C-terminal domain"/>
    <property type="match status" value="1"/>
</dbReference>
<feature type="binding site" evidence="10">
    <location>
        <position position="150"/>
    </location>
    <ligand>
        <name>substrate</name>
    </ligand>
</feature>
<keyword evidence="7 10" id="KW-0511">Multifunctional enzyme</keyword>
<dbReference type="InterPro" id="IPR016117">
    <property type="entry name" value="ArgJ-like_dom_sf"/>
</dbReference>
<comment type="pathway">
    <text evidence="10">Amino-acid biosynthesis; L-arginine biosynthesis; N(2)-acetyl-L-ornithine from L-glutamate: step 1/4.</text>
</comment>
<dbReference type="InterPro" id="IPR002813">
    <property type="entry name" value="Arg_biosynth_ArgJ"/>
</dbReference>
<comment type="subcellular location">
    <subcellularLocation>
        <location evidence="10">Cytoplasm</location>
    </subcellularLocation>
</comment>
<dbReference type="AlphaFoldDB" id="A0A1T5MVA3"/>
<dbReference type="PANTHER" id="PTHR23100">
    <property type="entry name" value="ARGININE BIOSYNTHESIS BIFUNCTIONAL PROTEIN ARGJ"/>
    <property type="match status" value="1"/>
</dbReference>
<evidence type="ECO:0000256" key="1">
    <source>
        <dbReference type="ARBA" id="ARBA00006774"/>
    </source>
</evidence>
<dbReference type="HAMAP" id="MF_01106">
    <property type="entry name" value="ArgJ"/>
    <property type="match status" value="1"/>
</dbReference>
<dbReference type="GO" id="GO:0006526">
    <property type="term" value="P:L-arginine biosynthetic process"/>
    <property type="evidence" value="ECO:0007669"/>
    <property type="project" value="UniProtKB-UniRule"/>
</dbReference>
<feature type="site" description="Cleavage; by autolysis" evidence="10">
    <location>
        <begin position="186"/>
        <end position="187"/>
    </location>
</feature>
<evidence type="ECO:0000313" key="11">
    <source>
        <dbReference type="EMBL" id="SKC92160.1"/>
    </source>
</evidence>
<feature type="active site" description="Nucleophile" evidence="10">
    <location>
        <position position="187"/>
    </location>
</feature>